<feature type="compositionally biased region" description="Basic and acidic residues" evidence="1">
    <location>
        <begin position="1"/>
        <end position="13"/>
    </location>
</feature>
<keyword evidence="2" id="KW-0812">Transmembrane</keyword>
<evidence type="ECO:0000313" key="3">
    <source>
        <dbReference type="EMBL" id="KAJ2933371.1"/>
    </source>
</evidence>
<feature type="transmembrane region" description="Helical" evidence="2">
    <location>
        <begin position="56"/>
        <end position="75"/>
    </location>
</feature>
<organism evidence="3 4">
    <name type="scientific">Candolleomyces eurysporus</name>
    <dbReference type="NCBI Taxonomy" id="2828524"/>
    <lineage>
        <taxon>Eukaryota</taxon>
        <taxon>Fungi</taxon>
        <taxon>Dikarya</taxon>
        <taxon>Basidiomycota</taxon>
        <taxon>Agaricomycotina</taxon>
        <taxon>Agaricomycetes</taxon>
        <taxon>Agaricomycetidae</taxon>
        <taxon>Agaricales</taxon>
        <taxon>Agaricineae</taxon>
        <taxon>Psathyrellaceae</taxon>
        <taxon>Candolleomyces</taxon>
    </lineage>
</organism>
<gene>
    <name evidence="3" type="ORF">H1R20_g3721</name>
</gene>
<reference evidence="3" key="1">
    <citation type="submission" date="2022-06" db="EMBL/GenBank/DDBJ databases">
        <title>Genome Sequence of Candolleomyces eurysporus.</title>
        <authorList>
            <person name="Buettner E."/>
        </authorList>
    </citation>
    <scope>NUCLEOTIDE SEQUENCE</scope>
    <source>
        <strain evidence="3">VTCC 930004</strain>
    </source>
</reference>
<name>A0A9W8JCL5_9AGAR</name>
<keyword evidence="4" id="KW-1185">Reference proteome</keyword>
<evidence type="ECO:0000256" key="2">
    <source>
        <dbReference type="SAM" id="Phobius"/>
    </source>
</evidence>
<feature type="transmembrane region" description="Helical" evidence="2">
    <location>
        <begin position="206"/>
        <end position="229"/>
    </location>
</feature>
<keyword evidence="2" id="KW-0472">Membrane</keyword>
<dbReference type="EMBL" id="JANBPK010000745">
    <property type="protein sequence ID" value="KAJ2933371.1"/>
    <property type="molecule type" value="Genomic_DNA"/>
</dbReference>
<keyword evidence="2" id="KW-1133">Transmembrane helix</keyword>
<evidence type="ECO:0000256" key="1">
    <source>
        <dbReference type="SAM" id="MobiDB-lite"/>
    </source>
</evidence>
<protein>
    <recommendedName>
        <fullName evidence="5">Transmembrane protein</fullName>
    </recommendedName>
</protein>
<proteinExistence type="predicted"/>
<dbReference type="Proteomes" id="UP001140091">
    <property type="component" value="Unassembled WGS sequence"/>
</dbReference>
<feature type="transmembrane region" description="Helical" evidence="2">
    <location>
        <begin position="95"/>
        <end position="115"/>
    </location>
</feature>
<evidence type="ECO:0008006" key="5">
    <source>
        <dbReference type="Google" id="ProtNLM"/>
    </source>
</evidence>
<dbReference type="OrthoDB" id="3152367at2759"/>
<sequence length="250" mass="28118">MSDPKHQSRRDSSLSKTDYTLDEEITTTKRPVTDIKEVRPSAETNPPVDKEQYQRLISGFSALCVAAGFVAAIQAQLLGLTNGKEDTTTTRAINALFLGAMLIDIMSAMMGYLTIRWLERMRDAEQELLNKVLQRKTNALRGQKRDSTEPKKPPVDFDAESTKIPPPSLAQKLMALSLLIPLPFLIIGVISMLVGIYIHIWSEHPTVVAIIVTVFGGITLPFILCDFIIGRKDDRRRRIIRRICELQGDW</sequence>
<feature type="compositionally biased region" description="Basic and acidic residues" evidence="1">
    <location>
        <begin position="143"/>
        <end position="155"/>
    </location>
</feature>
<feature type="transmembrane region" description="Helical" evidence="2">
    <location>
        <begin position="173"/>
        <end position="200"/>
    </location>
</feature>
<feature type="region of interest" description="Disordered" evidence="1">
    <location>
        <begin position="1"/>
        <end position="47"/>
    </location>
</feature>
<comment type="caution">
    <text evidence="3">The sequence shown here is derived from an EMBL/GenBank/DDBJ whole genome shotgun (WGS) entry which is preliminary data.</text>
</comment>
<feature type="region of interest" description="Disordered" evidence="1">
    <location>
        <begin position="139"/>
        <end position="161"/>
    </location>
</feature>
<evidence type="ECO:0000313" key="4">
    <source>
        <dbReference type="Proteomes" id="UP001140091"/>
    </source>
</evidence>
<accession>A0A9W8JCL5</accession>
<feature type="non-terminal residue" evidence="3">
    <location>
        <position position="1"/>
    </location>
</feature>
<dbReference type="AlphaFoldDB" id="A0A9W8JCL5"/>
<feature type="compositionally biased region" description="Basic and acidic residues" evidence="1">
    <location>
        <begin position="31"/>
        <end position="40"/>
    </location>
</feature>